<dbReference type="OMA" id="ETHCIER"/>
<evidence type="ECO:0000256" key="6">
    <source>
        <dbReference type="SAM" id="Phobius"/>
    </source>
</evidence>
<dbReference type="STRING" id="37360.A0A0G4IR04"/>
<reference evidence="8 10" key="1">
    <citation type="submission" date="2015-02" db="EMBL/GenBank/DDBJ databases">
        <authorList>
            <person name="Chooi Y.-H."/>
        </authorList>
    </citation>
    <scope>NUCLEOTIDE SEQUENCE [LARGE SCALE GENOMIC DNA]</scope>
    <source>
        <strain evidence="8">E3</strain>
    </source>
</reference>
<evidence type="ECO:0000313" key="8">
    <source>
        <dbReference type="EMBL" id="CEO97670.1"/>
    </source>
</evidence>
<keyword evidence="4 6" id="KW-0472">Membrane</keyword>
<evidence type="ECO:0000256" key="3">
    <source>
        <dbReference type="ARBA" id="ARBA00022989"/>
    </source>
</evidence>
<dbReference type="EMBL" id="CDSF01000080">
    <property type="protein sequence ID" value="CEO97670.1"/>
    <property type="molecule type" value="Genomic_DNA"/>
</dbReference>
<feature type="transmembrane region" description="Helical" evidence="6">
    <location>
        <begin position="230"/>
        <end position="252"/>
    </location>
</feature>
<feature type="transmembrane region" description="Helical" evidence="6">
    <location>
        <begin position="188"/>
        <end position="209"/>
    </location>
</feature>
<dbReference type="GO" id="GO:0005249">
    <property type="term" value="F:voltage-gated potassium channel activity"/>
    <property type="evidence" value="ECO:0007669"/>
    <property type="project" value="InterPro"/>
</dbReference>
<geneLocation type="mitochondrion" evidence="9"/>
<feature type="region of interest" description="Disordered" evidence="5">
    <location>
        <begin position="524"/>
        <end position="549"/>
    </location>
</feature>
<dbReference type="PRINTS" id="PR01463">
    <property type="entry name" value="EAGCHANLFMLY"/>
</dbReference>
<keyword evidence="2 6" id="KW-0812">Transmembrane</keyword>
<evidence type="ECO:0000313" key="11">
    <source>
        <dbReference type="Proteomes" id="UP000290189"/>
    </source>
</evidence>
<evidence type="ECO:0000256" key="1">
    <source>
        <dbReference type="ARBA" id="ARBA00004141"/>
    </source>
</evidence>
<keyword evidence="10" id="KW-1185">Reference proteome</keyword>
<dbReference type="InterPro" id="IPR003938">
    <property type="entry name" value="K_chnl_volt-dep_EAG/ELK/ERG"/>
</dbReference>
<keyword evidence="3 6" id="KW-1133">Transmembrane helix</keyword>
<evidence type="ECO:0000259" key="7">
    <source>
        <dbReference type="Pfam" id="PF00520"/>
    </source>
</evidence>
<dbReference type="Gene3D" id="1.10.287.70">
    <property type="match status" value="1"/>
</dbReference>
<accession>A0A0G4IR04</accession>
<dbReference type="Proteomes" id="UP000039324">
    <property type="component" value="Unassembled WGS sequence"/>
</dbReference>
<dbReference type="SUPFAM" id="SSF81324">
    <property type="entry name" value="Voltage-gated potassium channels"/>
    <property type="match status" value="1"/>
</dbReference>
<dbReference type="PANTHER" id="PTHR10217">
    <property type="entry name" value="VOLTAGE AND LIGAND GATED POTASSIUM CHANNEL"/>
    <property type="match status" value="1"/>
</dbReference>
<feature type="domain" description="Ion transport" evidence="7">
    <location>
        <begin position="58"/>
        <end position="275"/>
    </location>
</feature>
<dbReference type="GO" id="GO:0042391">
    <property type="term" value="P:regulation of membrane potential"/>
    <property type="evidence" value="ECO:0007669"/>
    <property type="project" value="TreeGrafter"/>
</dbReference>
<protein>
    <recommendedName>
        <fullName evidence="7">Ion transport domain-containing protein</fullName>
    </recommendedName>
</protein>
<dbReference type="Pfam" id="PF00520">
    <property type="entry name" value="Ion_trans"/>
    <property type="match status" value="1"/>
</dbReference>
<evidence type="ECO:0000256" key="5">
    <source>
        <dbReference type="SAM" id="MobiDB-lite"/>
    </source>
</evidence>
<sequence length="549" mass="62310">MTRSRSQDGSDYDEPHACELSRVTDYDDAMRLEKAGPSDMLWSAHGLFVENSVWNVRWKTLVITLVLIEAIRVPYLRVFHPAYDTTFGDAFINAVFIIDVFVQFNTAVIGGDGQWVKSRREIAVRYARSWLMVDLISALPLDLMFAAAVHLRIVKILRLAQLLRVLRLSRFCKTMQEKLAMRTSAYRVIRFVVFLCISAHWSACILWAIERNSPEHVRWLDRVGLTGTKVSGSAIFVACLQWSLSTLFPIGYGDLVATLYIPTQIYAIACMAIGAGVFTFIITRFHGLIRDAEHIERTSFQLTMERLTHVAEVARLPEDLLADLHVFMQYNRRAAASEAFHERTLLDELSRSLRAEVTRHTISNFEASDAFLVDCVLAMTTLCLPPREVMYDMGRNALWLIIDGELVHDGELLRQGDHFGQLSWQASKRQTVTRTRTWCHLSVLSKASLLDVLRKYEGMLDSTGLQIADHVEPDLTAGVVTKIVPRLSLRQARALLVITESLRNRLRAQDVLIERVDEAFGAHIGARTPSRSQGDSDEDESYRIRRLSG</sequence>
<keyword evidence="9" id="KW-0496">Mitochondrion</keyword>
<dbReference type="Proteomes" id="UP000290189">
    <property type="component" value="Unassembled WGS sequence"/>
</dbReference>
<reference evidence="9 11" key="2">
    <citation type="submission" date="2018-03" db="EMBL/GenBank/DDBJ databases">
        <authorList>
            <person name="Fogelqvist J."/>
        </authorList>
    </citation>
    <scope>NUCLEOTIDE SEQUENCE [LARGE SCALE GENOMIC DNA]</scope>
</reference>
<comment type="subcellular location">
    <subcellularLocation>
        <location evidence="1">Membrane</location>
        <topology evidence="1">Multi-pass membrane protein</topology>
    </subcellularLocation>
</comment>
<proteinExistence type="predicted"/>
<gene>
    <name evidence="8" type="ORF">PBRA_005784</name>
    <name evidence="9" type="ORF">PLBR_LOCUS5431</name>
</gene>
<dbReference type="EMBL" id="OVEO01000009">
    <property type="protein sequence ID" value="SPQ98216.1"/>
    <property type="molecule type" value="Genomic_DNA"/>
</dbReference>
<dbReference type="OrthoDB" id="447251at2759"/>
<dbReference type="PANTHER" id="PTHR10217:SF435">
    <property type="entry name" value="POTASSIUM VOLTAGE-GATED CHANNEL PROTEIN EAG"/>
    <property type="match status" value="1"/>
</dbReference>
<evidence type="ECO:0000256" key="2">
    <source>
        <dbReference type="ARBA" id="ARBA00022692"/>
    </source>
</evidence>
<dbReference type="InterPro" id="IPR050818">
    <property type="entry name" value="KCNH_animal-type"/>
</dbReference>
<dbReference type="InterPro" id="IPR018490">
    <property type="entry name" value="cNMP-bd_dom_sf"/>
</dbReference>
<dbReference type="Gene3D" id="2.60.120.10">
    <property type="entry name" value="Jelly Rolls"/>
    <property type="match status" value="1"/>
</dbReference>
<dbReference type="InterPro" id="IPR014710">
    <property type="entry name" value="RmlC-like_jellyroll"/>
</dbReference>
<evidence type="ECO:0000313" key="9">
    <source>
        <dbReference type="EMBL" id="SPQ98216.1"/>
    </source>
</evidence>
<feature type="transmembrane region" description="Helical" evidence="6">
    <location>
        <begin position="264"/>
        <end position="282"/>
    </location>
</feature>
<organism evidence="8 10">
    <name type="scientific">Plasmodiophora brassicae</name>
    <name type="common">Clubroot disease agent</name>
    <dbReference type="NCBI Taxonomy" id="37360"/>
    <lineage>
        <taxon>Eukaryota</taxon>
        <taxon>Sar</taxon>
        <taxon>Rhizaria</taxon>
        <taxon>Endomyxa</taxon>
        <taxon>Phytomyxea</taxon>
        <taxon>Plasmodiophorida</taxon>
        <taxon>Plasmodiophoridae</taxon>
        <taxon>Plasmodiophora</taxon>
    </lineage>
</organism>
<dbReference type="SUPFAM" id="SSF51206">
    <property type="entry name" value="cAMP-binding domain-like"/>
    <property type="match status" value="1"/>
</dbReference>
<name>A0A0G4IR04_PLABS</name>
<evidence type="ECO:0000313" key="10">
    <source>
        <dbReference type="Proteomes" id="UP000039324"/>
    </source>
</evidence>
<dbReference type="AlphaFoldDB" id="A0A0G4IR04"/>
<evidence type="ECO:0000256" key="4">
    <source>
        <dbReference type="ARBA" id="ARBA00023136"/>
    </source>
</evidence>
<dbReference type="InterPro" id="IPR005821">
    <property type="entry name" value="Ion_trans_dom"/>
</dbReference>
<dbReference type="GO" id="GO:0005886">
    <property type="term" value="C:plasma membrane"/>
    <property type="evidence" value="ECO:0007669"/>
    <property type="project" value="TreeGrafter"/>
</dbReference>